<accession>A0A1T4QYP5</accession>
<dbReference type="RefSeq" id="WP_078777174.1">
    <property type="nucleotide sequence ID" value="NZ_FUWU01000057.1"/>
</dbReference>
<dbReference type="EMBL" id="FUWU01000057">
    <property type="protein sequence ID" value="SKA08765.1"/>
    <property type="molecule type" value="Genomic_DNA"/>
</dbReference>
<dbReference type="Proteomes" id="UP000190449">
    <property type="component" value="Unassembled WGS sequence"/>
</dbReference>
<sequence length="103" mass="12274">MHFTQKVYQLEIARLQEKRCYSGSEMERIQAFPVGHIDFKLRKMYIEVLQGGLYELRTPRKKLKLLPQSALDEIDSYVDYIFFQVCLGGKLNVRFPEERLWVS</sequence>
<protein>
    <submittedName>
        <fullName evidence="1">Uncharacterized protein</fullName>
    </submittedName>
</protein>
<proteinExistence type="predicted"/>
<reference evidence="1 2" key="1">
    <citation type="submission" date="2017-02" db="EMBL/GenBank/DDBJ databases">
        <authorList>
            <person name="Peterson S.W."/>
        </authorList>
    </citation>
    <scope>NUCLEOTIDE SEQUENCE [LARGE SCALE GENOMIC DNA]</scope>
    <source>
        <strain evidence="1 2">ATCC 43854</strain>
    </source>
</reference>
<evidence type="ECO:0000313" key="1">
    <source>
        <dbReference type="EMBL" id="SKA08765.1"/>
    </source>
</evidence>
<gene>
    <name evidence="1" type="ORF">SAMN02745108_02462</name>
</gene>
<name>A0A1T4QYP5_9BACT</name>
<evidence type="ECO:0000313" key="2">
    <source>
        <dbReference type="Proteomes" id="UP000190449"/>
    </source>
</evidence>
<dbReference type="AlphaFoldDB" id="A0A1T4QYP5"/>
<organism evidence="1 2">
    <name type="scientific">Fibrobacter intestinalis</name>
    <dbReference type="NCBI Taxonomy" id="28122"/>
    <lineage>
        <taxon>Bacteria</taxon>
        <taxon>Pseudomonadati</taxon>
        <taxon>Fibrobacterota</taxon>
        <taxon>Fibrobacteria</taxon>
        <taxon>Fibrobacterales</taxon>
        <taxon>Fibrobacteraceae</taxon>
        <taxon>Fibrobacter</taxon>
    </lineage>
</organism>